<dbReference type="Gramene" id="TraesRN6A0100164300.1">
    <property type="protein sequence ID" value="TraesRN6A0100164300.1"/>
    <property type="gene ID" value="TraesRN6A0100164300"/>
</dbReference>
<proteinExistence type="predicted"/>
<dbReference type="Gramene" id="TraesCLE_scaffold_065664_01G000200.1">
    <property type="protein sequence ID" value="TraesCLE_scaffold_065664_01G000200.1"/>
    <property type="gene ID" value="TraesCLE_scaffold_065664_01G000200"/>
</dbReference>
<dbReference type="Proteomes" id="UP000019116">
    <property type="component" value="Chromosome 6A"/>
</dbReference>
<dbReference type="AlphaFoldDB" id="A0A3B6NLU3"/>
<reference evidence="1" key="1">
    <citation type="submission" date="2018-08" db="EMBL/GenBank/DDBJ databases">
        <authorList>
            <person name="Rossello M."/>
        </authorList>
    </citation>
    <scope>NUCLEOTIDE SEQUENCE [LARGE SCALE GENOMIC DNA]</scope>
    <source>
        <strain evidence="1">cv. Chinese Spring</strain>
    </source>
</reference>
<dbReference type="Gramene" id="TraesCAD_scaffold_090049_01G000100.1">
    <property type="protein sequence ID" value="TraesCAD_scaffold_090049_01G000100.1"/>
    <property type="gene ID" value="TraesCAD_scaffold_090049_01G000100"/>
</dbReference>
<dbReference type="Gramene" id="TraesCS6A03G0200900.1">
    <property type="protein sequence ID" value="TraesCS6A03G0200900.1.CDS1"/>
    <property type="gene ID" value="TraesCS6A03G0200900"/>
</dbReference>
<reference evidence="1" key="2">
    <citation type="submission" date="2018-10" db="UniProtKB">
        <authorList>
            <consortium name="EnsemblPlants"/>
        </authorList>
    </citation>
    <scope>IDENTIFICATION</scope>
</reference>
<dbReference type="Gramene" id="TraesCS6A02G087900.1">
    <property type="protein sequence ID" value="TraesCS6A02G087900.1.cds1"/>
    <property type="gene ID" value="TraesCS6A02G087900"/>
</dbReference>
<dbReference type="Gramene" id="TraesROB_scaffold_081418_01G000200.1">
    <property type="protein sequence ID" value="TraesROB_scaffold_081418_01G000200.1"/>
    <property type="gene ID" value="TraesROB_scaffold_081418_01G000200"/>
</dbReference>
<keyword evidence="2" id="KW-1185">Reference proteome</keyword>
<evidence type="ECO:0008006" key="3">
    <source>
        <dbReference type="Google" id="ProtNLM"/>
    </source>
</evidence>
<sequence>MGRVYFETDCMSLHQALSSTAMDRGSLGFLFREAKYLMHLGFFEYKTMYCSLVCNLPVHVLAKAGVCGVPDSEQI</sequence>
<evidence type="ECO:0000313" key="1">
    <source>
        <dbReference type="EnsemblPlants" id="TraesCS6A02G087900.1.cds1"/>
    </source>
</evidence>
<organism evidence="1">
    <name type="scientific">Triticum aestivum</name>
    <name type="common">Wheat</name>
    <dbReference type="NCBI Taxonomy" id="4565"/>
    <lineage>
        <taxon>Eukaryota</taxon>
        <taxon>Viridiplantae</taxon>
        <taxon>Streptophyta</taxon>
        <taxon>Embryophyta</taxon>
        <taxon>Tracheophyta</taxon>
        <taxon>Spermatophyta</taxon>
        <taxon>Magnoliopsida</taxon>
        <taxon>Liliopsida</taxon>
        <taxon>Poales</taxon>
        <taxon>Poaceae</taxon>
        <taxon>BOP clade</taxon>
        <taxon>Pooideae</taxon>
        <taxon>Triticodae</taxon>
        <taxon>Triticeae</taxon>
        <taxon>Triticinae</taxon>
        <taxon>Triticum</taxon>
    </lineage>
</organism>
<accession>A0A3B6NLU3</accession>
<dbReference type="EnsemblPlants" id="TraesCS6A02G087900.1">
    <property type="protein sequence ID" value="TraesCS6A02G087900.1.cds1"/>
    <property type="gene ID" value="TraesCS6A02G087900"/>
</dbReference>
<dbReference type="Gramene" id="TraesWEE_scaffold_079254_01G000200.1">
    <property type="protein sequence ID" value="TraesWEE_scaffold_079254_01G000200.1"/>
    <property type="gene ID" value="TraesWEE_scaffold_079254_01G000200"/>
</dbReference>
<protein>
    <recommendedName>
        <fullName evidence="3">RNase H type-1 domain-containing protein</fullName>
    </recommendedName>
</protein>
<dbReference type="OMA" id="VCNLPMH"/>
<name>A0A3B6NLU3_WHEAT</name>
<evidence type="ECO:0000313" key="2">
    <source>
        <dbReference type="Proteomes" id="UP000019116"/>
    </source>
</evidence>